<dbReference type="PANTHER" id="PTHR42770">
    <property type="entry name" value="AMINO ACID TRANSPORTER-RELATED"/>
    <property type="match status" value="1"/>
</dbReference>
<comment type="subcellular location">
    <subcellularLocation>
        <location evidence="1">Membrane</location>
        <topology evidence="1">Multi-pass membrane protein</topology>
    </subcellularLocation>
</comment>
<organism evidence="7 8">
    <name type="scientific">Haliangium ochraceum (strain DSM 14365 / JCM 11303 / SMP-2)</name>
    <dbReference type="NCBI Taxonomy" id="502025"/>
    <lineage>
        <taxon>Bacteria</taxon>
        <taxon>Pseudomonadati</taxon>
        <taxon>Myxococcota</taxon>
        <taxon>Polyangia</taxon>
        <taxon>Haliangiales</taxon>
        <taxon>Kofleriaceae</taxon>
        <taxon>Haliangium</taxon>
    </lineage>
</organism>
<evidence type="ECO:0000256" key="3">
    <source>
        <dbReference type="ARBA" id="ARBA00022989"/>
    </source>
</evidence>
<dbReference type="InterPro" id="IPR050367">
    <property type="entry name" value="APC_superfamily"/>
</dbReference>
<dbReference type="Pfam" id="PF00324">
    <property type="entry name" value="AA_permease"/>
    <property type="match status" value="1"/>
</dbReference>
<keyword evidence="8" id="KW-1185">Reference proteome</keyword>
<evidence type="ECO:0000313" key="7">
    <source>
        <dbReference type="EMBL" id="ACY16831.1"/>
    </source>
</evidence>
<sequence>MTPTSKTPTPKNAPIRSGAASYLHVEQEYLDDRQLHKSAGWVLLFALGVGAVISGDFFGWQEGLIAGGFGGLLIATCIIAIMYFCMVFSIAEMSAAMPTAGGFYGFTRTAFGPNLAFINSVTDMVEYVVTPAVIVVGIASYADNLVDLPNWVWWAGFYALFVAINVWGTELTFRVSLVITALSVLVLVVFYVGTLVTGSFDPALLTNIPPDEAHAGASSFLPNGYYGIWAALPFAIWFYLAIEQLPLAAEESHDVRRDMPRALLWGMVTLFVLSVCTLVLNSGVGGGALEVGASGDPLFIGFTQIFGSGATATLLNLIALTGLISSFHAVIYAYGRVIFAASRSGYIPRGLSKVSRRKTPHRALILGGVIGFVLALIIDQQGSDGTVGGALLTMAVFGATISYALVMVTYLFFAKKRPNMERPYKSPLGVPGAVVGLIISLIALVATLAIESNRPGVVGTALFVAVMFAYYWFYSRHKLVANSPEEAIALVQEAESEIV</sequence>
<dbReference type="eggNOG" id="COG0833">
    <property type="taxonomic scope" value="Bacteria"/>
</dbReference>
<gene>
    <name evidence="7" type="ordered locus">Hoch_4336</name>
</gene>
<dbReference type="InterPro" id="IPR004841">
    <property type="entry name" value="AA-permease/SLC12A_dom"/>
</dbReference>
<keyword evidence="2 5" id="KW-0812">Transmembrane</keyword>
<feature type="transmembrane region" description="Helical" evidence="5">
    <location>
        <begin position="224"/>
        <end position="242"/>
    </location>
</feature>
<feature type="transmembrane region" description="Helical" evidence="5">
    <location>
        <begin position="72"/>
        <end position="91"/>
    </location>
</feature>
<dbReference type="InterPro" id="IPR004757">
    <property type="entry name" value="EtNH_permease"/>
</dbReference>
<dbReference type="HOGENOM" id="CLU_007946_5_0_7"/>
<dbReference type="GO" id="GO:0016020">
    <property type="term" value="C:membrane"/>
    <property type="evidence" value="ECO:0007669"/>
    <property type="project" value="UniProtKB-SubCell"/>
</dbReference>
<feature type="transmembrane region" description="Helical" evidence="5">
    <location>
        <begin position="390"/>
        <end position="414"/>
    </location>
</feature>
<proteinExistence type="predicted"/>
<keyword evidence="3 5" id="KW-1133">Transmembrane helix</keyword>
<reference evidence="7 8" key="1">
    <citation type="journal article" date="2010" name="Stand. Genomic Sci.">
        <title>Complete genome sequence of Haliangium ochraceum type strain (SMP-2).</title>
        <authorList>
            <consortium name="US DOE Joint Genome Institute (JGI-PGF)"/>
            <person name="Ivanova N."/>
            <person name="Daum C."/>
            <person name="Lang E."/>
            <person name="Abt B."/>
            <person name="Kopitz M."/>
            <person name="Saunders E."/>
            <person name="Lapidus A."/>
            <person name="Lucas S."/>
            <person name="Glavina Del Rio T."/>
            <person name="Nolan M."/>
            <person name="Tice H."/>
            <person name="Copeland A."/>
            <person name="Cheng J.F."/>
            <person name="Chen F."/>
            <person name="Bruce D."/>
            <person name="Goodwin L."/>
            <person name="Pitluck S."/>
            <person name="Mavromatis K."/>
            <person name="Pati A."/>
            <person name="Mikhailova N."/>
            <person name="Chen A."/>
            <person name="Palaniappan K."/>
            <person name="Land M."/>
            <person name="Hauser L."/>
            <person name="Chang Y.J."/>
            <person name="Jeffries C.D."/>
            <person name="Detter J.C."/>
            <person name="Brettin T."/>
            <person name="Rohde M."/>
            <person name="Goker M."/>
            <person name="Bristow J."/>
            <person name="Markowitz V."/>
            <person name="Eisen J.A."/>
            <person name="Hugenholtz P."/>
            <person name="Kyrpides N.C."/>
            <person name="Klenk H.P."/>
        </authorList>
    </citation>
    <scope>NUCLEOTIDE SEQUENCE [LARGE SCALE GENOMIC DNA]</scope>
    <source>
        <strain evidence="8">DSM 14365 / CIP 107738 / JCM 11303 / AJ 13395 / SMP-2</strain>
    </source>
</reference>
<protein>
    <submittedName>
        <fullName evidence="7">Ethanolamine transproter</fullName>
    </submittedName>
</protein>
<evidence type="ECO:0000259" key="6">
    <source>
        <dbReference type="Pfam" id="PF00324"/>
    </source>
</evidence>
<dbReference type="GO" id="GO:0055085">
    <property type="term" value="P:transmembrane transport"/>
    <property type="evidence" value="ECO:0007669"/>
    <property type="project" value="InterPro"/>
</dbReference>
<feature type="transmembrane region" description="Helical" evidence="5">
    <location>
        <begin position="175"/>
        <end position="196"/>
    </location>
</feature>
<feature type="transmembrane region" description="Helical" evidence="5">
    <location>
        <begin position="151"/>
        <end position="168"/>
    </location>
</feature>
<feature type="transmembrane region" description="Helical" evidence="5">
    <location>
        <begin position="317"/>
        <end position="339"/>
    </location>
</feature>
<evidence type="ECO:0000313" key="8">
    <source>
        <dbReference type="Proteomes" id="UP000001880"/>
    </source>
</evidence>
<accession>D0LMC5</accession>
<feature type="transmembrane region" description="Helical" evidence="5">
    <location>
        <begin position="456"/>
        <end position="474"/>
    </location>
</feature>
<evidence type="ECO:0000256" key="5">
    <source>
        <dbReference type="SAM" id="Phobius"/>
    </source>
</evidence>
<feature type="transmembrane region" description="Helical" evidence="5">
    <location>
        <begin position="39"/>
        <end position="60"/>
    </location>
</feature>
<dbReference type="STRING" id="502025.Hoch_4336"/>
<dbReference type="EMBL" id="CP001804">
    <property type="protein sequence ID" value="ACY16831.1"/>
    <property type="molecule type" value="Genomic_DNA"/>
</dbReference>
<keyword evidence="4 5" id="KW-0472">Membrane</keyword>
<evidence type="ECO:0000256" key="1">
    <source>
        <dbReference type="ARBA" id="ARBA00004141"/>
    </source>
</evidence>
<dbReference type="PIRSF" id="PIRSF006060">
    <property type="entry name" value="AA_transporter"/>
    <property type="match status" value="1"/>
</dbReference>
<evidence type="ECO:0000256" key="4">
    <source>
        <dbReference type="ARBA" id="ARBA00023136"/>
    </source>
</evidence>
<dbReference type="Gene3D" id="1.20.1740.10">
    <property type="entry name" value="Amino acid/polyamine transporter I"/>
    <property type="match status" value="1"/>
</dbReference>
<dbReference type="AlphaFoldDB" id="D0LMC5"/>
<dbReference type="PANTHER" id="PTHR42770:SF7">
    <property type="entry name" value="MEMBRANE PROTEIN"/>
    <property type="match status" value="1"/>
</dbReference>
<dbReference type="KEGG" id="hoh:Hoch_4336"/>
<dbReference type="OrthoDB" id="127638at2"/>
<feature type="transmembrane region" description="Helical" evidence="5">
    <location>
        <begin position="426"/>
        <end position="450"/>
    </location>
</feature>
<evidence type="ECO:0000256" key="2">
    <source>
        <dbReference type="ARBA" id="ARBA00022692"/>
    </source>
</evidence>
<feature type="transmembrane region" description="Helical" evidence="5">
    <location>
        <begin position="262"/>
        <end position="280"/>
    </location>
</feature>
<name>D0LMC5_HALO1</name>
<dbReference type="NCBIfam" id="TIGR00908">
    <property type="entry name" value="2A0305"/>
    <property type="match status" value="1"/>
</dbReference>
<dbReference type="Proteomes" id="UP000001880">
    <property type="component" value="Chromosome"/>
</dbReference>
<dbReference type="RefSeq" id="WP_012829429.1">
    <property type="nucleotide sequence ID" value="NC_013440.1"/>
</dbReference>
<feature type="domain" description="Amino acid permease/ SLC12A" evidence="6">
    <location>
        <begin position="51"/>
        <end position="473"/>
    </location>
</feature>
<feature type="transmembrane region" description="Helical" evidence="5">
    <location>
        <begin position="360"/>
        <end position="378"/>
    </location>
</feature>